<dbReference type="EMBL" id="VIBQ01000017">
    <property type="protein sequence ID" value="KAB8360582.1"/>
    <property type="molecule type" value="Genomic_DNA"/>
</dbReference>
<dbReference type="InterPro" id="IPR001357">
    <property type="entry name" value="BRCT_dom"/>
</dbReference>
<dbReference type="PANTHER" id="PTHR13561:SF20">
    <property type="entry name" value="DNA TOPOISOMERASE 2-BINDING PROTEIN 1"/>
    <property type="match status" value="1"/>
</dbReference>
<dbReference type="OrthoDB" id="251770at2759"/>
<feature type="domain" description="BRCT" evidence="3">
    <location>
        <begin position="409"/>
        <end position="476"/>
    </location>
</feature>
<accession>A0A5N6KY82</accession>
<dbReference type="Pfam" id="PF12738">
    <property type="entry name" value="PTCB-BRCT"/>
    <property type="match status" value="3"/>
</dbReference>
<evidence type="ECO:0000313" key="5">
    <source>
        <dbReference type="Proteomes" id="UP000327013"/>
    </source>
</evidence>
<feature type="region of interest" description="Disordered" evidence="2">
    <location>
        <begin position="731"/>
        <end position="750"/>
    </location>
</feature>
<dbReference type="Pfam" id="PF00533">
    <property type="entry name" value="BRCT"/>
    <property type="match status" value="1"/>
</dbReference>
<feature type="compositionally biased region" description="Basic residues" evidence="2">
    <location>
        <begin position="735"/>
        <end position="750"/>
    </location>
</feature>
<dbReference type="GO" id="GO:0006270">
    <property type="term" value="P:DNA replication initiation"/>
    <property type="evidence" value="ECO:0007669"/>
    <property type="project" value="TreeGrafter"/>
</dbReference>
<feature type="compositionally biased region" description="Basic and acidic residues" evidence="2">
    <location>
        <begin position="240"/>
        <end position="251"/>
    </location>
</feature>
<comment type="caution">
    <text evidence="4">The sequence shown here is derived from an EMBL/GenBank/DDBJ whole genome shotgun (WGS) entry which is preliminary data.</text>
</comment>
<dbReference type="InterPro" id="IPR059215">
    <property type="entry name" value="BRCT2_TopBP1-like"/>
</dbReference>
<dbReference type="Gene3D" id="3.40.50.10190">
    <property type="entry name" value="BRCT domain"/>
    <property type="match status" value="4"/>
</dbReference>
<dbReference type="GO" id="GO:0033314">
    <property type="term" value="P:mitotic DNA replication checkpoint signaling"/>
    <property type="evidence" value="ECO:0007669"/>
    <property type="project" value="TreeGrafter"/>
</dbReference>
<feature type="region of interest" description="Disordered" evidence="2">
    <location>
        <begin position="502"/>
        <end position="575"/>
    </location>
</feature>
<evidence type="ECO:0000256" key="1">
    <source>
        <dbReference type="ARBA" id="ARBA00022737"/>
    </source>
</evidence>
<feature type="compositionally biased region" description="Basic and acidic residues" evidence="2">
    <location>
        <begin position="512"/>
        <end position="528"/>
    </location>
</feature>
<dbReference type="CDD" id="cd17731">
    <property type="entry name" value="BRCT_TopBP1_rpt2_like"/>
    <property type="match status" value="1"/>
</dbReference>
<evidence type="ECO:0000259" key="3">
    <source>
        <dbReference type="PROSITE" id="PS50172"/>
    </source>
</evidence>
<feature type="domain" description="BRCT" evidence="3">
    <location>
        <begin position="278"/>
        <end position="379"/>
    </location>
</feature>
<evidence type="ECO:0000256" key="2">
    <source>
        <dbReference type="SAM" id="MobiDB-lite"/>
    </source>
</evidence>
<feature type="region of interest" description="Disordered" evidence="2">
    <location>
        <begin position="607"/>
        <end position="686"/>
    </location>
</feature>
<dbReference type="CDD" id="cd18433">
    <property type="entry name" value="BRCT_Rad4_rpt3"/>
    <property type="match status" value="1"/>
</dbReference>
<reference evidence="4 5" key="1">
    <citation type="submission" date="2019-06" db="EMBL/GenBank/DDBJ databases">
        <title>A chromosomal-level reference genome of Carpinus fangiana (Coryloideae, Betulaceae).</title>
        <authorList>
            <person name="Yang X."/>
            <person name="Wang Z."/>
            <person name="Zhang L."/>
            <person name="Hao G."/>
            <person name="Liu J."/>
            <person name="Yang Y."/>
        </authorList>
    </citation>
    <scope>NUCLEOTIDE SEQUENCE [LARGE SCALE GENOMIC DNA]</scope>
    <source>
        <strain evidence="4">Cfa_2016G</strain>
        <tissue evidence="4">Leaf</tissue>
    </source>
</reference>
<dbReference type="PROSITE" id="PS50172">
    <property type="entry name" value="BRCT"/>
    <property type="match status" value="4"/>
</dbReference>
<organism evidence="4 5">
    <name type="scientific">Carpinus fangiana</name>
    <dbReference type="NCBI Taxonomy" id="176857"/>
    <lineage>
        <taxon>Eukaryota</taxon>
        <taxon>Viridiplantae</taxon>
        <taxon>Streptophyta</taxon>
        <taxon>Embryophyta</taxon>
        <taxon>Tracheophyta</taxon>
        <taxon>Spermatophyta</taxon>
        <taxon>Magnoliopsida</taxon>
        <taxon>eudicotyledons</taxon>
        <taxon>Gunneridae</taxon>
        <taxon>Pentapetalae</taxon>
        <taxon>rosids</taxon>
        <taxon>fabids</taxon>
        <taxon>Fagales</taxon>
        <taxon>Betulaceae</taxon>
        <taxon>Carpinus</taxon>
    </lineage>
</organism>
<name>A0A5N6KY82_9ROSI</name>
<feature type="region of interest" description="Disordered" evidence="2">
    <location>
        <begin position="156"/>
        <end position="269"/>
    </location>
</feature>
<keyword evidence="1" id="KW-0677">Repeat</keyword>
<dbReference type="CDD" id="cd17723">
    <property type="entry name" value="BRCT_Rad4_rpt4"/>
    <property type="match status" value="1"/>
</dbReference>
<dbReference type="AlphaFoldDB" id="A0A5N6KY82"/>
<evidence type="ECO:0000313" key="4">
    <source>
        <dbReference type="EMBL" id="KAB8360582.1"/>
    </source>
</evidence>
<gene>
    <name evidence="4" type="ORF">FH972_024322</name>
</gene>
<dbReference type="GO" id="GO:0007095">
    <property type="term" value="P:mitotic G2 DNA damage checkpoint signaling"/>
    <property type="evidence" value="ECO:0007669"/>
    <property type="project" value="TreeGrafter"/>
</dbReference>
<proteinExistence type="predicted"/>
<feature type="compositionally biased region" description="Low complexity" evidence="2">
    <location>
        <begin position="672"/>
        <end position="682"/>
    </location>
</feature>
<feature type="compositionally biased region" description="Polar residues" evidence="2">
    <location>
        <begin position="630"/>
        <end position="649"/>
    </location>
</feature>
<dbReference type="Proteomes" id="UP000327013">
    <property type="component" value="Unassembled WGS sequence"/>
</dbReference>
<sequence length="750" mass="83857">MGAVHKLDLTSDVTHLIVGKVDTPKYQYVAKERPDVKVVLPDWVAAVRDKWTEGGDVDIAALEEQYRLPTFHDLHICVTGFEDLDQRSALQQTFTDNGATYHGDLTKDVSHLVAALPKGKKYEFAVQWGIKLVTLEWVRDSIARGMVLEERLYHPTTPEEERGVGSVTTKQAPSPLGKRKLGEVQLTRNTSDTASRARKLRRTASARYESQGDNLWADMGSMDDGAKPQTHAGQEWNEDEAPRRPSRDTSRKSVSLPHLDSDGITPITHGQQEYRSPAVQGIFSGHSFCIRGFPDRHTDLLQKILTSNGGVLLTDAQLTSRLDENNDDHGTLFLVPHQITARTLAVVPHVRHHDTFVTEFWLEKCLSDKQFVDYVTTPLCKPLSTYPLRYMDKLTICPSSFVGVDLLHLKKTVELMGARYDESLHKQTSVLVCNNGVPNMSKLEYALDNRIPVVHAEWFWQCIKRCKVLPFDRFVPQACQDHAKEMMLQKAATEKTQEAFYDLRPPGDEQDSEWKSNLDADSASRDSPQRTALQEIAPEVNSPKKPSSESQSQRDGTTAQDGKSMAPSLPSNHDSIHNEILTVPTAPLIEPTQNTVLNSAIAHLLAQRKGKSTAESQRPTDRRQRKLGRAQSNPSSIQSALSRTLSHPQHATHDTPDDDDIDRPPARAADEQLQLQQPSQSLTYEDPEAMAAREKLMRRMGGAAWHEDDETRGRTKVESIGVVKDFSLAGEEKRSGRRVGARKRGGVLGE</sequence>
<keyword evidence="5" id="KW-1185">Reference proteome</keyword>
<feature type="domain" description="BRCT" evidence="3">
    <location>
        <begin position="1"/>
        <end position="44"/>
    </location>
</feature>
<protein>
    <recommendedName>
        <fullName evidence="3">BRCT domain-containing protein</fullName>
    </recommendedName>
</protein>
<feature type="compositionally biased region" description="Low complexity" evidence="2">
    <location>
        <begin position="543"/>
        <end position="553"/>
    </location>
</feature>
<dbReference type="PANTHER" id="PTHR13561">
    <property type="entry name" value="DNA REPLICATION REGULATOR DPB11-RELATED"/>
    <property type="match status" value="1"/>
</dbReference>
<feature type="domain" description="BRCT" evidence="3">
    <location>
        <begin position="66"/>
        <end position="155"/>
    </location>
</feature>
<dbReference type="SUPFAM" id="SSF52113">
    <property type="entry name" value="BRCT domain"/>
    <property type="match status" value="4"/>
</dbReference>
<dbReference type="SMART" id="SM00292">
    <property type="entry name" value="BRCT"/>
    <property type="match status" value="3"/>
</dbReference>
<dbReference type="InterPro" id="IPR036420">
    <property type="entry name" value="BRCT_dom_sf"/>
</dbReference>